<accession>A0A8K1LSJ2</accession>
<feature type="region of interest" description="Disordered" evidence="1">
    <location>
        <begin position="1"/>
        <end position="28"/>
    </location>
</feature>
<reference evidence="2" key="1">
    <citation type="submission" date="2019-04" db="EMBL/GenBank/DDBJ databases">
        <title>Genome assembly of Zosterops borbonicus 15179.</title>
        <authorList>
            <person name="Leroy T."/>
            <person name="Anselmetti Y."/>
            <person name="Tilak M.-K."/>
            <person name="Nabholz B."/>
        </authorList>
    </citation>
    <scope>NUCLEOTIDE SEQUENCE</scope>
    <source>
        <strain evidence="2">HGM_15179</strain>
        <tissue evidence="2">Muscle</tissue>
    </source>
</reference>
<sequence>MSQQWKADGNINLEEKLKDERKTESSKIREDIMGTEGLKGNKNYSSAVIILVNSYTFQQGKGRRNITMIGSAECGQARAHFTGCHTITKSILKSLLAFQITGKNSRAPAAGALLYV</sequence>
<name>A0A8K1LSJ2_9PASS</name>
<keyword evidence="3" id="KW-1185">Reference proteome</keyword>
<evidence type="ECO:0000256" key="1">
    <source>
        <dbReference type="SAM" id="MobiDB-lite"/>
    </source>
</evidence>
<dbReference type="AlphaFoldDB" id="A0A8K1LSJ2"/>
<dbReference type="Proteomes" id="UP000796761">
    <property type="component" value="Unassembled WGS sequence"/>
</dbReference>
<protein>
    <submittedName>
        <fullName evidence="2">Uncharacterized protein</fullName>
    </submittedName>
</protein>
<gene>
    <name evidence="2" type="ORF">HGM15179_002824</name>
</gene>
<organism evidence="2 3">
    <name type="scientific">Zosterops borbonicus</name>
    <dbReference type="NCBI Taxonomy" id="364589"/>
    <lineage>
        <taxon>Eukaryota</taxon>
        <taxon>Metazoa</taxon>
        <taxon>Chordata</taxon>
        <taxon>Craniata</taxon>
        <taxon>Vertebrata</taxon>
        <taxon>Euteleostomi</taxon>
        <taxon>Archelosauria</taxon>
        <taxon>Archosauria</taxon>
        <taxon>Dinosauria</taxon>
        <taxon>Saurischia</taxon>
        <taxon>Theropoda</taxon>
        <taxon>Coelurosauria</taxon>
        <taxon>Aves</taxon>
        <taxon>Neognathae</taxon>
        <taxon>Neoaves</taxon>
        <taxon>Telluraves</taxon>
        <taxon>Australaves</taxon>
        <taxon>Passeriformes</taxon>
        <taxon>Sylvioidea</taxon>
        <taxon>Zosteropidae</taxon>
        <taxon>Zosterops</taxon>
    </lineage>
</organism>
<comment type="caution">
    <text evidence="2">The sequence shown here is derived from an EMBL/GenBank/DDBJ whole genome shotgun (WGS) entry which is preliminary data.</text>
</comment>
<dbReference type="EMBL" id="SWJQ01000049">
    <property type="protein sequence ID" value="TRZ24376.1"/>
    <property type="molecule type" value="Genomic_DNA"/>
</dbReference>
<evidence type="ECO:0000313" key="2">
    <source>
        <dbReference type="EMBL" id="TRZ24376.1"/>
    </source>
</evidence>
<evidence type="ECO:0000313" key="3">
    <source>
        <dbReference type="Proteomes" id="UP000796761"/>
    </source>
</evidence>
<proteinExistence type="predicted"/>
<feature type="compositionally biased region" description="Basic and acidic residues" evidence="1">
    <location>
        <begin position="13"/>
        <end position="28"/>
    </location>
</feature>